<dbReference type="RefSeq" id="WP_008950100.1">
    <property type="nucleotide sequence ID" value="NZ_AHTH01000012.1"/>
</dbReference>
<name>H3ZCW6_9ALTE</name>
<keyword evidence="2" id="KW-0479">Metal-binding</keyword>
<evidence type="ECO:0000313" key="9">
    <source>
        <dbReference type="Proteomes" id="UP000012046"/>
    </source>
</evidence>
<dbReference type="InterPro" id="IPR044862">
    <property type="entry name" value="Pro_4_hyd_alph_FE2OG_OXY"/>
</dbReference>
<accession>H3ZCW6</accession>
<dbReference type="PROSITE" id="PS51471">
    <property type="entry name" value="FE2OG_OXY"/>
    <property type="match status" value="1"/>
</dbReference>
<dbReference type="InterPro" id="IPR005123">
    <property type="entry name" value="Oxoglu/Fe-dep_dioxygenase_dom"/>
</dbReference>
<dbReference type="GO" id="GO:0008198">
    <property type="term" value="F:ferrous iron binding"/>
    <property type="evidence" value="ECO:0007669"/>
    <property type="project" value="TreeGrafter"/>
</dbReference>
<keyword evidence="4" id="KW-0223">Dioxygenase</keyword>
<protein>
    <submittedName>
        <fullName evidence="8">Prolyl 4-hydroxylase alpha subunit</fullName>
    </submittedName>
</protein>
<reference evidence="8 9" key="1">
    <citation type="journal article" date="2012" name="J. Bacteriol.">
        <title>Genome Sequence of Extracellular-Protease-Producing Alishewanella jeotgali Isolated from Traditional Korean Fermented Seafood.</title>
        <authorList>
            <person name="Jung J."/>
            <person name="Chun J."/>
            <person name="Park W."/>
        </authorList>
    </citation>
    <scope>NUCLEOTIDE SEQUENCE [LARGE SCALE GENOMIC DNA]</scope>
    <source>
        <strain evidence="8 9">KCTC 22429</strain>
    </source>
</reference>
<evidence type="ECO:0000259" key="7">
    <source>
        <dbReference type="PROSITE" id="PS51471"/>
    </source>
</evidence>
<dbReference type="PANTHER" id="PTHR12907:SF26">
    <property type="entry name" value="HIF PROLYL HYDROXYLASE, ISOFORM C"/>
    <property type="match status" value="1"/>
</dbReference>
<dbReference type="SMART" id="SM00702">
    <property type="entry name" value="P4Hc"/>
    <property type="match status" value="1"/>
</dbReference>
<keyword evidence="6" id="KW-0408">Iron</keyword>
<evidence type="ECO:0000256" key="4">
    <source>
        <dbReference type="ARBA" id="ARBA00022964"/>
    </source>
</evidence>
<feature type="domain" description="Fe2OG dioxygenase" evidence="7">
    <location>
        <begin position="95"/>
        <end position="193"/>
    </location>
</feature>
<dbReference type="eggNOG" id="COG3751">
    <property type="taxonomic scope" value="Bacteria"/>
</dbReference>
<evidence type="ECO:0000256" key="5">
    <source>
        <dbReference type="ARBA" id="ARBA00023002"/>
    </source>
</evidence>
<dbReference type="Proteomes" id="UP000012046">
    <property type="component" value="Unassembled WGS sequence"/>
</dbReference>
<gene>
    <name evidence="8" type="ORF">AJE_05946</name>
</gene>
<proteinExistence type="predicted"/>
<dbReference type="GO" id="GO:0031543">
    <property type="term" value="F:peptidyl-proline dioxygenase activity"/>
    <property type="evidence" value="ECO:0007669"/>
    <property type="project" value="TreeGrafter"/>
</dbReference>
<evidence type="ECO:0000256" key="1">
    <source>
        <dbReference type="ARBA" id="ARBA00001961"/>
    </source>
</evidence>
<keyword evidence="5" id="KW-0560">Oxidoreductase</keyword>
<dbReference type="InterPro" id="IPR006620">
    <property type="entry name" value="Pro_4_hyd_alph"/>
</dbReference>
<dbReference type="Pfam" id="PF13640">
    <property type="entry name" value="2OG-FeII_Oxy_3"/>
    <property type="match status" value="1"/>
</dbReference>
<dbReference type="GO" id="GO:0071456">
    <property type="term" value="P:cellular response to hypoxia"/>
    <property type="evidence" value="ECO:0007669"/>
    <property type="project" value="TreeGrafter"/>
</dbReference>
<comment type="caution">
    <text evidence="8">The sequence shown here is derived from an EMBL/GenBank/DDBJ whole genome shotgun (WGS) entry which is preliminary data.</text>
</comment>
<dbReference type="PANTHER" id="PTHR12907">
    <property type="entry name" value="EGL NINE HOMOLOG-RELATED"/>
    <property type="match status" value="1"/>
</dbReference>
<dbReference type="AlphaFoldDB" id="H3ZCW6"/>
<keyword evidence="3" id="KW-0847">Vitamin C</keyword>
<evidence type="ECO:0000256" key="3">
    <source>
        <dbReference type="ARBA" id="ARBA00022896"/>
    </source>
</evidence>
<dbReference type="GO" id="GO:0031418">
    <property type="term" value="F:L-ascorbic acid binding"/>
    <property type="evidence" value="ECO:0007669"/>
    <property type="project" value="UniProtKB-KW"/>
</dbReference>
<dbReference type="Gene3D" id="2.60.120.620">
    <property type="entry name" value="q2cbj1_9rhob like domain"/>
    <property type="match status" value="1"/>
</dbReference>
<dbReference type="EMBL" id="AHTH01000012">
    <property type="protein sequence ID" value="EHR41555.1"/>
    <property type="molecule type" value="Genomic_DNA"/>
</dbReference>
<dbReference type="PATRIC" id="fig|1129374.4.peg.1193"/>
<evidence type="ECO:0000313" key="8">
    <source>
        <dbReference type="EMBL" id="EHR41555.1"/>
    </source>
</evidence>
<evidence type="ECO:0000256" key="6">
    <source>
        <dbReference type="ARBA" id="ARBA00023004"/>
    </source>
</evidence>
<comment type="cofactor">
    <cofactor evidence="1">
        <name>L-ascorbate</name>
        <dbReference type="ChEBI" id="CHEBI:38290"/>
    </cofactor>
</comment>
<dbReference type="InterPro" id="IPR051559">
    <property type="entry name" value="HIF_prolyl_hydroxylases"/>
</dbReference>
<evidence type="ECO:0000256" key="2">
    <source>
        <dbReference type="ARBA" id="ARBA00022723"/>
    </source>
</evidence>
<keyword evidence="9" id="KW-1185">Reference proteome</keyword>
<sequence>MSAPTATDWDSIITPFYQQGWVWLPTFLPEPLTSALLEDLQQQPLRAAGVGRQAAHLQDQQIRRDHTAWLDGSTPAQQQYLALMQQLQQVFNQRCLLGLFDFECHYARYQSGDFYQKHLDAFQGRSNRVLTTVTYLNSVREGGALALYDEQDQLIRQFQPAAGGLIVFESERFPHEVLPASSPRFSIAGWFRRNNSLNGLIDPSR</sequence>
<organism evidence="8 9">
    <name type="scientific">Alishewanella jeotgali KCTC 22429</name>
    <dbReference type="NCBI Taxonomy" id="1129374"/>
    <lineage>
        <taxon>Bacteria</taxon>
        <taxon>Pseudomonadati</taxon>
        <taxon>Pseudomonadota</taxon>
        <taxon>Gammaproteobacteria</taxon>
        <taxon>Alteromonadales</taxon>
        <taxon>Alteromonadaceae</taxon>
        <taxon>Alishewanella</taxon>
    </lineage>
</organism>
<dbReference type="STRING" id="1129374.AJE_05946"/>